<dbReference type="PANTHER" id="PTHR18929:SF210">
    <property type="entry name" value="PROTEIN DISULFIDE-ISOMERASE A4"/>
    <property type="match status" value="1"/>
</dbReference>
<sequence>SENEQELKDLKLDDSGADVNVGYFESAKRRYAMEPTDEFNDQVLIDFVLAVRTGKIDPVLRSQPVPKENPINNLWTVTGETFKKLVMQSSEHDIMLQFYAPWCGHCKALMPIYQELAKKFEHKKDRLRIMKIDATSNDFPEWFDVNGFPTIYYIRRDQDPQKPILYNGDRKLDDL</sequence>
<accession>A0A1Y3BEI5</accession>
<dbReference type="PROSITE" id="PS00194">
    <property type="entry name" value="THIOREDOXIN_1"/>
    <property type="match status" value="1"/>
</dbReference>
<keyword evidence="4" id="KW-1185">Reference proteome</keyword>
<evidence type="ECO:0000256" key="1">
    <source>
        <dbReference type="ARBA" id="ARBA00006347"/>
    </source>
</evidence>
<proteinExistence type="inferred from homology"/>
<evidence type="ECO:0000313" key="4">
    <source>
        <dbReference type="Proteomes" id="UP000194236"/>
    </source>
</evidence>
<feature type="domain" description="Thioredoxin" evidence="2">
    <location>
        <begin position="63"/>
        <end position="175"/>
    </location>
</feature>
<comment type="similarity">
    <text evidence="1">Belongs to the protein disulfide isomerase family.</text>
</comment>
<feature type="non-terminal residue" evidence="3">
    <location>
        <position position="1"/>
    </location>
</feature>
<dbReference type="PROSITE" id="PS51352">
    <property type="entry name" value="THIOREDOXIN_2"/>
    <property type="match status" value="1"/>
</dbReference>
<dbReference type="Pfam" id="PF00085">
    <property type="entry name" value="Thioredoxin"/>
    <property type="match status" value="1"/>
</dbReference>
<dbReference type="GO" id="GO:0006457">
    <property type="term" value="P:protein folding"/>
    <property type="evidence" value="ECO:0007669"/>
    <property type="project" value="TreeGrafter"/>
</dbReference>
<comment type="caution">
    <text evidence="3">The sequence shown here is derived from an EMBL/GenBank/DDBJ whole genome shotgun (WGS) entry which is preliminary data.</text>
</comment>
<dbReference type="Gene3D" id="3.40.30.10">
    <property type="entry name" value="Glutaredoxin"/>
    <property type="match status" value="2"/>
</dbReference>
<gene>
    <name evidence="3" type="ORF">BLA29_012284</name>
</gene>
<dbReference type="InterPro" id="IPR036249">
    <property type="entry name" value="Thioredoxin-like_sf"/>
</dbReference>
<dbReference type="Proteomes" id="UP000194236">
    <property type="component" value="Unassembled WGS sequence"/>
</dbReference>
<feature type="non-terminal residue" evidence="3">
    <location>
        <position position="175"/>
    </location>
</feature>
<dbReference type="GO" id="GO:0003756">
    <property type="term" value="F:protein disulfide isomerase activity"/>
    <property type="evidence" value="ECO:0007669"/>
    <property type="project" value="TreeGrafter"/>
</dbReference>
<name>A0A1Y3BEI5_EURMA</name>
<dbReference type="PANTHER" id="PTHR18929">
    <property type="entry name" value="PROTEIN DISULFIDE ISOMERASE"/>
    <property type="match status" value="1"/>
</dbReference>
<protein>
    <recommendedName>
        <fullName evidence="2">Thioredoxin domain-containing protein</fullName>
    </recommendedName>
</protein>
<dbReference type="InterPro" id="IPR017937">
    <property type="entry name" value="Thioredoxin_CS"/>
</dbReference>
<dbReference type="SUPFAM" id="SSF52833">
    <property type="entry name" value="Thioredoxin-like"/>
    <property type="match status" value="1"/>
</dbReference>
<evidence type="ECO:0000259" key="2">
    <source>
        <dbReference type="PROSITE" id="PS51352"/>
    </source>
</evidence>
<dbReference type="AlphaFoldDB" id="A0A1Y3BEI5"/>
<evidence type="ECO:0000313" key="3">
    <source>
        <dbReference type="EMBL" id="OTF78243.1"/>
    </source>
</evidence>
<dbReference type="CDD" id="cd02995">
    <property type="entry name" value="PDI_a_PDI_a'_C"/>
    <property type="match status" value="1"/>
</dbReference>
<reference evidence="3 4" key="1">
    <citation type="submission" date="2017-03" db="EMBL/GenBank/DDBJ databases">
        <title>Genome Survey of Euroglyphus maynei.</title>
        <authorList>
            <person name="Arlian L.G."/>
            <person name="Morgan M.S."/>
            <person name="Rider S.D."/>
        </authorList>
    </citation>
    <scope>NUCLEOTIDE SEQUENCE [LARGE SCALE GENOMIC DNA]</scope>
    <source>
        <strain evidence="3">Arlian Lab</strain>
        <tissue evidence="3">Whole body</tissue>
    </source>
</reference>
<dbReference type="InterPro" id="IPR013766">
    <property type="entry name" value="Thioredoxin_domain"/>
</dbReference>
<dbReference type="PRINTS" id="PR00421">
    <property type="entry name" value="THIOREDOXIN"/>
</dbReference>
<dbReference type="EMBL" id="MUJZ01028825">
    <property type="protein sequence ID" value="OTF78243.1"/>
    <property type="molecule type" value="Genomic_DNA"/>
</dbReference>
<dbReference type="GO" id="GO:0005783">
    <property type="term" value="C:endoplasmic reticulum"/>
    <property type="evidence" value="ECO:0007669"/>
    <property type="project" value="TreeGrafter"/>
</dbReference>
<dbReference type="GO" id="GO:0034976">
    <property type="term" value="P:response to endoplasmic reticulum stress"/>
    <property type="evidence" value="ECO:0007669"/>
    <property type="project" value="TreeGrafter"/>
</dbReference>
<dbReference type="OrthoDB" id="427280at2759"/>
<dbReference type="GO" id="GO:0009986">
    <property type="term" value="C:cell surface"/>
    <property type="evidence" value="ECO:0007669"/>
    <property type="project" value="TreeGrafter"/>
</dbReference>
<organism evidence="3 4">
    <name type="scientific">Euroglyphus maynei</name>
    <name type="common">Mayne's house dust mite</name>
    <dbReference type="NCBI Taxonomy" id="6958"/>
    <lineage>
        <taxon>Eukaryota</taxon>
        <taxon>Metazoa</taxon>
        <taxon>Ecdysozoa</taxon>
        <taxon>Arthropoda</taxon>
        <taxon>Chelicerata</taxon>
        <taxon>Arachnida</taxon>
        <taxon>Acari</taxon>
        <taxon>Acariformes</taxon>
        <taxon>Sarcoptiformes</taxon>
        <taxon>Astigmata</taxon>
        <taxon>Psoroptidia</taxon>
        <taxon>Analgoidea</taxon>
        <taxon>Pyroglyphidae</taxon>
        <taxon>Pyroglyphinae</taxon>
        <taxon>Euroglyphus</taxon>
    </lineage>
</organism>